<evidence type="ECO:0000256" key="6">
    <source>
        <dbReference type="ARBA" id="ARBA00022833"/>
    </source>
</evidence>
<dbReference type="GO" id="GO:0000715">
    <property type="term" value="P:nucleotide-excision repair, DNA damage recognition"/>
    <property type="evidence" value="ECO:0007669"/>
    <property type="project" value="TreeGrafter"/>
</dbReference>
<dbReference type="PROSITE" id="PS00753">
    <property type="entry name" value="XPA_2"/>
    <property type="match status" value="1"/>
</dbReference>
<evidence type="ECO:0000313" key="12">
    <source>
        <dbReference type="Proteomes" id="UP001075354"/>
    </source>
</evidence>
<accession>A0AAV7XIY1</accession>
<dbReference type="AlphaFoldDB" id="A0AAV7XIY1"/>
<dbReference type="PANTHER" id="PTHR10142">
    <property type="entry name" value="DNA REPAIR PROTEIN COMPLEMENTING XP-A CELLS"/>
    <property type="match status" value="1"/>
</dbReference>
<dbReference type="FunFam" id="3.90.530.10:FF:000001">
    <property type="entry name" value="DNA repair protein complementing XP-A cells"/>
    <property type="match status" value="1"/>
</dbReference>
<dbReference type="Pfam" id="PF05181">
    <property type="entry name" value="XPA_C"/>
    <property type="match status" value="1"/>
</dbReference>
<keyword evidence="7" id="KW-0238">DNA-binding</keyword>
<evidence type="ECO:0000256" key="3">
    <source>
        <dbReference type="ARBA" id="ARBA00022723"/>
    </source>
</evidence>
<keyword evidence="4" id="KW-0227">DNA damage</keyword>
<comment type="caution">
    <text evidence="11">The sequence shown here is derived from an EMBL/GenBank/DDBJ whole genome shotgun (WGS) entry which is preliminary data.</text>
</comment>
<dbReference type="GO" id="GO:0003684">
    <property type="term" value="F:damaged DNA binding"/>
    <property type="evidence" value="ECO:0007669"/>
    <property type="project" value="InterPro"/>
</dbReference>
<reference evidence="11" key="1">
    <citation type="submission" date="2022-12" db="EMBL/GenBank/DDBJ databases">
        <title>Chromosome-level genome assembly of the bean flower thrips Megalurothrips usitatus.</title>
        <authorList>
            <person name="Ma L."/>
            <person name="Liu Q."/>
            <person name="Li H."/>
            <person name="Cai W."/>
        </authorList>
    </citation>
    <scope>NUCLEOTIDE SEQUENCE</scope>
    <source>
        <strain evidence="11">Cailab_2022a</strain>
    </source>
</reference>
<feature type="domain" description="XPA C-terminal" evidence="10">
    <location>
        <begin position="135"/>
        <end position="186"/>
    </location>
</feature>
<name>A0AAV7XIY1_9NEOP</name>
<dbReference type="Gene3D" id="3.90.530.10">
    <property type="entry name" value="XPA C-terminal domain"/>
    <property type="match status" value="1"/>
</dbReference>
<protein>
    <recommendedName>
        <fullName evidence="10">XPA C-terminal domain-containing protein</fullName>
    </recommendedName>
</protein>
<dbReference type="InterPro" id="IPR037129">
    <property type="entry name" value="XPA_sf"/>
</dbReference>
<dbReference type="InterPro" id="IPR022652">
    <property type="entry name" value="Znf_XPA_CS"/>
</dbReference>
<dbReference type="CDD" id="cd21076">
    <property type="entry name" value="DBD_XPA"/>
    <property type="match status" value="1"/>
</dbReference>
<evidence type="ECO:0000256" key="8">
    <source>
        <dbReference type="ARBA" id="ARBA00023204"/>
    </source>
</evidence>
<evidence type="ECO:0000256" key="9">
    <source>
        <dbReference type="ARBA" id="ARBA00023242"/>
    </source>
</evidence>
<organism evidence="11 12">
    <name type="scientific">Megalurothrips usitatus</name>
    <name type="common">bean blossom thrips</name>
    <dbReference type="NCBI Taxonomy" id="439358"/>
    <lineage>
        <taxon>Eukaryota</taxon>
        <taxon>Metazoa</taxon>
        <taxon>Ecdysozoa</taxon>
        <taxon>Arthropoda</taxon>
        <taxon>Hexapoda</taxon>
        <taxon>Insecta</taxon>
        <taxon>Pterygota</taxon>
        <taxon>Neoptera</taxon>
        <taxon>Paraneoptera</taxon>
        <taxon>Thysanoptera</taxon>
        <taxon>Terebrantia</taxon>
        <taxon>Thripoidea</taxon>
        <taxon>Thripidae</taxon>
        <taxon>Megalurothrips</taxon>
    </lineage>
</organism>
<keyword evidence="12" id="KW-1185">Reference proteome</keyword>
<dbReference type="SUPFAM" id="SSF57716">
    <property type="entry name" value="Glucocorticoid receptor-like (DNA-binding domain)"/>
    <property type="match status" value="1"/>
</dbReference>
<comment type="similarity">
    <text evidence="2">Belongs to the XPA family.</text>
</comment>
<sequence>MSAEDTTSVDIKPVVSTLTPAQKAMIERNRQRALEIRRAKLMPHPYAKVDKSSPEKTVIRSKSNKVIDTGGGFLIEESDDPNQISSNGTIVNDPGPILPPDCPVCEECQSEFSDSWLLKSFNHSVCDGCRDNDDKHTLITRTEAKTEYLLKDCDIDKREPPLKFIVRKNPHNPRWGEMKLYLHLQIEKRALEVWGSEEALLEEKEMRDEKRNTSKAKKYNKQLKALRMSVRSSLYDRTSAAAHTHTFGSETYNEEDDTYTRACTTCDFVDTFEKM</sequence>
<keyword evidence="8" id="KW-0234">DNA repair</keyword>
<keyword evidence="5" id="KW-0863">Zinc-finger</keyword>
<evidence type="ECO:0000256" key="7">
    <source>
        <dbReference type="ARBA" id="ARBA00023125"/>
    </source>
</evidence>
<dbReference type="InterPro" id="IPR009061">
    <property type="entry name" value="DNA-bd_dom_put_sf"/>
</dbReference>
<proteinExistence type="inferred from homology"/>
<dbReference type="SUPFAM" id="SSF46955">
    <property type="entry name" value="Putative DNA-binding domain"/>
    <property type="match status" value="1"/>
</dbReference>
<dbReference type="InterPro" id="IPR022658">
    <property type="entry name" value="XPA_CS"/>
</dbReference>
<evidence type="ECO:0000256" key="1">
    <source>
        <dbReference type="ARBA" id="ARBA00004123"/>
    </source>
</evidence>
<dbReference type="NCBIfam" id="TIGR00598">
    <property type="entry name" value="rad14"/>
    <property type="match status" value="1"/>
</dbReference>
<dbReference type="GO" id="GO:0006284">
    <property type="term" value="P:base-excision repair"/>
    <property type="evidence" value="ECO:0007669"/>
    <property type="project" value="TreeGrafter"/>
</dbReference>
<dbReference type="GO" id="GO:0000110">
    <property type="term" value="C:nucleotide-excision repair factor 1 complex"/>
    <property type="evidence" value="ECO:0007669"/>
    <property type="project" value="TreeGrafter"/>
</dbReference>
<dbReference type="InterPro" id="IPR000465">
    <property type="entry name" value="XPA/RAD14"/>
</dbReference>
<dbReference type="Proteomes" id="UP001075354">
    <property type="component" value="Chromosome 7"/>
</dbReference>
<evidence type="ECO:0000256" key="4">
    <source>
        <dbReference type="ARBA" id="ARBA00022763"/>
    </source>
</evidence>
<dbReference type="Pfam" id="PF01286">
    <property type="entry name" value="XPA_N"/>
    <property type="match status" value="1"/>
</dbReference>
<evidence type="ECO:0000256" key="2">
    <source>
        <dbReference type="ARBA" id="ARBA00005548"/>
    </source>
</evidence>
<dbReference type="PANTHER" id="PTHR10142:SF0">
    <property type="entry name" value="DNA REPAIR PROTEIN COMPLEMENTING XP-A CELLS"/>
    <property type="match status" value="1"/>
</dbReference>
<keyword evidence="6" id="KW-0862">Zinc</keyword>
<dbReference type="PROSITE" id="PS00752">
    <property type="entry name" value="XPA_1"/>
    <property type="match status" value="1"/>
</dbReference>
<dbReference type="GO" id="GO:0070914">
    <property type="term" value="P:UV-damage excision repair"/>
    <property type="evidence" value="ECO:0007669"/>
    <property type="project" value="TreeGrafter"/>
</dbReference>
<gene>
    <name evidence="11" type="ORF">ONE63_009215</name>
</gene>
<evidence type="ECO:0000313" key="11">
    <source>
        <dbReference type="EMBL" id="KAJ1526048.1"/>
    </source>
</evidence>
<dbReference type="InterPro" id="IPR022656">
    <property type="entry name" value="XPA_C"/>
</dbReference>
<dbReference type="GO" id="GO:0008270">
    <property type="term" value="F:zinc ion binding"/>
    <property type="evidence" value="ECO:0007669"/>
    <property type="project" value="UniProtKB-KW"/>
</dbReference>
<evidence type="ECO:0000259" key="10">
    <source>
        <dbReference type="Pfam" id="PF05181"/>
    </source>
</evidence>
<dbReference type="GO" id="GO:1901255">
    <property type="term" value="P:nucleotide-excision repair involved in interstrand cross-link repair"/>
    <property type="evidence" value="ECO:0007669"/>
    <property type="project" value="TreeGrafter"/>
</dbReference>
<comment type="subcellular location">
    <subcellularLocation>
        <location evidence="1">Nucleus</location>
    </subcellularLocation>
</comment>
<keyword evidence="3" id="KW-0479">Metal-binding</keyword>
<evidence type="ECO:0000256" key="5">
    <source>
        <dbReference type="ARBA" id="ARBA00022771"/>
    </source>
</evidence>
<dbReference type="EMBL" id="JAPTSV010000007">
    <property type="protein sequence ID" value="KAJ1526048.1"/>
    <property type="molecule type" value="Genomic_DNA"/>
</dbReference>
<keyword evidence="9" id="KW-0539">Nucleus</keyword>